<evidence type="ECO:0000313" key="1">
    <source>
        <dbReference type="EMBL" id="KAF3802342.1"/>
    </source>
</evidence>
<dbReference type="RefSeq" id="XP_045261501.1">
    <property type="nucleotide sequence ID" value="XM_045403869.1"/>
</dbReference>
<comment type="caution">
    <text evidence="1">The sequence shown here is derived from an EMBL/GenBank/DDBJ whole genome shotgun (WGS) entry which is preliminary data.</text>
</comment>
<dbReference type="SUPFAM" id="SSF48452">
    <property type="entry name" value="TPR-like"/>
    <property type="match status" value="1"/>
</dbReference>
<proteinExistence type="predicted"/>
<dbReference type="Gene3D" id="1.25.40.10">
    <property type="entry name" value="Tetratricopeptide repeat domain"/>
    <property type="match status" value="1"/>
</dbReference>
<gene>
    <name evidence="1" type="ORF">GCG54_00003802</name>
</gene>
<dbReference type="Pfam" id="PF13374">
    <property type="entry name" value="TPR_10"/>
    <property type="match status" value="1"/>
</dbReference>
<dbReference type="EMBL" id="WVTB01000064">
    <property type="protein sequence ID" value="KAF3802342.1"/>
    <property type="molecule type" value="Genomic_DNA"/>
</dbReference>
<sequence>MRKILGEEDHTTLRTTNNLATTYHNQGRRKEAESLLTGGLKTIQRVFKEDNLSTLTAIKSLAVIYIEKGK</sequence>
<dbReference type="Proteomes" id="UP000613401">
    <property type="component" value="Unassembled WGS sequence"/>
</dbReference>
<keyword evidence="2" id="KW-1185">Reference proteome</keyword>
<evidence type="ECO:0000313" key="2">
    <source>
        <dbReference type="Proteomes" id="UP000613401"/>
    </source>
</evidence>
<dbReference type="InterPro" id="IPR011990">
    <property type="entry name" value="TPR-like_helical_dom_sf"/>
</dbReference>
<dbReference type="AlphaFoldDB" id="A0A8H4CEK7"/>
<accession>A0A8H4CEK7</accession>
<reference evidence="1" key="1">
    <citation type="journal article" date="2020" name="Phytopathology">
        <title>Genome sequence and comparative analysis of Colletotrichum gloeosporioides isolated from Liriodendron leaves.</title>
        <authorList>
            <person name="Fu F.F."/>
            <person name="Hao Z."/>
            <person name="Wang P."/>
            <person name="Lu Y."/>
            <person name="Xue L.J."/>
            <person name="Wei G."/>
            <person name="Tian Y."/>
            <person name="Baishi H."/>
            <person name="Xu H."/>
            <person name="Shi J."/>
            <person name="Cheng T."/>
            <person name="Wang G."/>
            <person name="Yi Y."/>
            <person name="Chen J."/>
        </authorList>
    </citation>
    <scope>NUCLEOTIDE SEQUENCE</scope>
    <source>
        <strain evidence="1">Lc1</strain>
    </source>
</reference>
<protein>
    <recommendedName>
        <fullName evidence="3">Tetratricopeptide repeat protein</fullName>
    </recommendedName>
</protein>
<reference evidence="1" key="2">
    <citation type="submission" date="2020-03" db="EMBL/GenBank/DDBJ databases">
        <authorList>
            <person name="Fu F.-F."/>
            <person name="Chen J."/>
        </authorList>
    </citation>
    <scope>NUCLEOTIDE SEQUENCE</scope>
    <source>
        <strain evidence="1">Lc1</strain>
    </source>
</reference>
<dbReference type="GeneID" id="69010960"/>
<organism evidence="1 2">
    <name type="scientific">Colletotrichum gloeosporioides</name>
    <name type="common">Anthracnose fungus</name>
    <name type="synonym">Glomerella cingulata</name>
    <dbReference type="NCBI Taxonomy" id="474922"/>
    <lineage>
        <taxon>Eukaryota</taxon>
        <taxon>Fungi</taxon>
        <taxon>Dikarya</taxon>
        <taxon>Ascomycota</taxon>
        <taxon>Pezizomycotina</taxon>
        <taxon>Sordariomycetes</taxon>
        <taxon>Hypocreomycetidae</taxon>
        <taxon>Glomerellales</taxon>
        <taxon>Glomerellaceae</taxon>
        <taxon>Colletotrichum</taxon>
        <taxon>Colletotrichum gloeosporioides species complex</taxon>
    </lineage>
</organism>
<evidence type="ECO:0008006" key="3">
    <source>
        <dbReference type="Google" id="ProtNLM"/>
    </source>
</evidence>
<name>A0A8H4CEK7_COLGL</name>